<feature type="region of interest" description="Disordered" evidence="8">
    <location>
        <begin position="20"/>
        <end position="49"/>
    </location>
</feature>
<sequence>MLRRILVAVALVTLAAGCAQEPSPAPTPSAAPSPETTAHRSGDCRVPATGTSAHTLTVAGTERRFVIDVPDGFTGERLPVVYFIHGLGGEATSSMAYTGFPEYGEEHGFITVAPQALGSLPRWDFTTGPEVPGSDFDFIRQLTEHVTATWCGEVGRQYLTGFSNGSAMTFAAACFGGIDFAAYGSVAAAGYLPDRCAGAPPASFIYAHGTADPTVPFEGGDTVIQRVAPADEALQQWAAHDGCAAPREEQVAADVRLTAWDDCADGAHIDFYVIEGGGHQWPGGAAAPGLGRSSGSINITALMVDFFGLSDRSAG</sequence>
<dbReference type="InterPro" id="IPR029058">
    <property type="entry name" value="AB_hydrolase_fold"/>
</dbReference>
<feature type="chain" id="PRO_5038590021" description="Polyhydroxybutyrate depolymerase" evidence="9">
    <location>
        <begin position="22"/>
        <end position="315"/>
    </location>
</feature>
<proteinExistence type="predicted"/>
<dbReference type="GO" id="GO:0045493">
    <property type="term" value="P:xylan catabolic process"/>
    <property type="evidence" value="ECO:0007669"/>
    <property type="project" value="UniProtKB-KW"/>
</dbReference>
<dbReference type="Proteomes" id="UP000275225">
    <property type="component" value="Unassembled WGS sequence"/>
</dbReference>
<comment type="caution">
    <text evidence="10">The sequence shown here is derived from an EMBL/GenBank/DDBJ whole genome shotgun (WGS) entry which is preliminary data.</text>
</comment>
<dbReference type="GO" id="GO:0005576">
    <property type="term" value="C:extracellular region"/>
    <property type="evidence" value="ECO:0007669"/>
    <property type="project" value="UniProtKB-SubCell"/>
</dbReference>
<keyword evidence="11" id="KW-1185">Reference proteome</keyword>
<evidence type="ECO:0008006" key="12">
    <source>
        <dbReference type="Google" id="ProtNLM"/>
    </source>
</evidence>
<dbReference type="RefSeq" id="WP_124235648.1">
    <property type="nucleotide sequence ID" value="NZ_JBHUFI010000006.1"/>
</dbReference>
<keyword evidence="6" id="KW-0119">Carbohydrate metabolism</keyword>
<evidence type="ECO:0000313" key="11">
    <source>
        <dbReference type="Proteomes" id="UP000275225"/>
    </source>
</evidence>
<evidence type="ECO:0000256" key="1">
    <source>
        <dbReference type="ARBA" id="ARBA00004613"/>
    </source>
</evidence>
<dbReference type="Gene3D" id="3.40.50.1820">
    <property type="entry name" value="alpha/beta hydrolase"/>
    <property type="match status" value="1"/>
</dbReference>
<dbReference type="PANTHER" id="PTHR38050:SF2">
    <property type="entry name" value="FERULOYL ESTERASE C-RELATED"/>
    <property type="match status" value="1"/>
</dbReference>
<dbReference type="SUPFAM" id="SSF53474">
    <property type="entry name" value="alpha/beta-Hydrolases"/>
    <property type="match status" value="1"/>
</dbReference>
<dbReference type="PANTHER" id="PTHR38050">
    <property type="match status" value="1"/>
</dbReference>
<dbReference type="EMBL" id="RQJX01000002">
    <property type="protein sequence ID" value="RQN09794.1"/>
    <property type="molecule type" value="Genomic_DNA"/>
</dbReference>
<evidence type="ECO:0000313" key="10">
    <source>
        <dbReference type="EMBL" id="RQN09794.1"/>
    </source>
</evidence>
<protein>
    <recommendedName>
        <fullName evidence="12">Polyhydroxybutyrate depolymerase</fullName>
    </recommendedName>
</protein>
<accession>A0A3N6YJ31</accession>
<keyword evidence="7" id="KW-0624">Polysaccharide degradation</keyword>
<dbReference type="PROSITE" id="PS51257">
    <property type="entry name" value="PROKAR_LIPOPROTEIN"/>
    <property type="match status" value="1"/>
</dbReference>
<keyword evidence="5" id="KW-0378">Hydrolase</keyword>
<evidence type="ECO:0000256" key="8">
    <source>
        <dbReference type="SAM" id="MobiDB-lite"/>
    </source>
</evidence>
<comment type="subcellular location">
    <subcellularLocation>
        <location evidence="1">Secreted</location>
    </subcellularLocation>
</comment>
<keyword evidence="4 9" id="KW-0732">Signal</keyword>
<evidence type="ECO:0000256" key="9">
    <source>
        <dbReference type="SAM" id="SignalP"/>
    </source>
</evidence>
<evidence type="ECO:0000256" key="3">
    <source>
        <dbReference type="ARBA" id="ARBA00022651"/>
    </source>
</evidence>
<dbReference type="AlphaFoldDB" id="A0A3N6YJ31"/>
<evidence type="ECO:0000256" key="4">
    <source>
        <dbReference type="ARBA" id="ARBA00022729"/>
    </source>
</evidence>
<name>A0A3N6YJ31_9ACTN</name>
<feature type="signal peptide" evidence="9">
    <location>
        <begin position="1"/>
        <end position="21"/>
    </location>
</feature>
<keyword evidence="3" id="KW-0858">Xylan degradation</keyword>
<organism evidence="10 11">
    <name type="scientific">Aeromicrobium camelliae</name>
    <dbReference type="NCBI Taxonomy" id="1538144"/>
    <lineage>
        <taxon>Bacteria</taxon>
        <taxon>Bacillati</taxon>
        <taxon>Actinomycetota</taxon>
        <taxon>Actinomycetes</taxon>
        <taxon>Propionibacteriales</taxon>
        <taxon>Nocardioidaceae</taxon>
        <taxon>Aeromicrobium</taxon>
    </lineage>
</organism>
<dbReference type="InterPro" id="IPR043595">
    <property type="entry name" value="FaeB/C/D"/>
</dbReference>
<gene>
    <name evidence="10" type="ORF">EHW97_02870</name>
</gene>
<evidence type="ECO:0000256" key="2">
    <source>
        <dbReference type="ARBA" id="ARBA00022525"/>
    </source>
</evidence>
<evidence type="ECO:0000256" key="5">
    <source>
        <dbReference type="ARBA" id="ARBA00022801"/>
    </source>
</evidence>
<keyword evidence="2" id="KW-0964">Secreted</keyword>
<evidence type="ECO:0000256" key="7">
    <source>
        <dbReference type="ARBA" id="ARBA00023326"/>
    </source>
</evidence>
<reference evidence="10 11" key="1">
    <citation type="submission" date="2018-11" db="EMBL/GenBank/DDBJ databases">
        <authorList>
            <person name="Li F."/>
        </authorList>
    </citation>
    <scope>NUCLEOTIDE SEQUENCE [LARGE SCALE GENOMIC DNA]</scope>
    <source>
        <strain evidence="10 11">YS17T</strain>
    </source>
</reference>
<dbReference type="OrthoDB" id="9767239at2"/>
<dbReference type="GO" id="GO:0030600">
    <property type="term" value="F:feruloyl esterase activity"/>
    <property type="evidence" value="ECO:0007669"/>
    <property type="project" value="InterPro"/>
</dbReference>
<evidence type="ECO:0000256" key="6">
    <source>
        <dbReference type="ARBA" id="ARBA00023277"/>
    </source>
</evidence>